<name>A0A1H5J9H9_9MICC</name>
<accession>A0A1H5J9H9</accession>
<organism evidence="1 2">
    <name type="scientific">Arthrobacter alpinus</name>
    <dbReference type="NCBI Taxonomy" id="656366"/>
    <lineage>
        <taxon>Bacteria</taxon>
        <taxon>Bacillati</taxon>
        <taxon>Actinomycetota</taxon>
        <taxon>Actinomycetes</taxon>
        <taxon>Micrococcales</taxon>
        <taxon>Micrococcaceae</taxon>
        <taxon>Arthrobacter</taxon>
    </lineage>
</organism>
<evidence type="ECO:0000313" key="1">
    <source>
        <dbReference type="EMBL" id="SEE48917.1"/>
    </source>
</evidence>
<dbReference type="EMBL" id="FNTV01000001">
    <property type="protein sequence ID" value="SEE48917.1"/>
    <property type="molecule type" value="Genomic_DNA"/>
</dbReference>
<gene>
    <name evidence="1" type="ORF">SAMN04489740_1545</name>
</gene>
<proteinExistence type="predicted"/>
<protein>
    <submittedName>
        <fullName evidence="1">Uncharacterized protein</fullName>
    </submittedName>
</protein>
<dbReference type="Proteomes" id="UP000182725">
    <property type="component" value="Unassembled WGS sequence"/>
</dbReference>
<sequence length="50" mass="5298">MYDGDNRVCEQLNPAASGPQDMVFAGSFPVRDAFVAMIIGGPGRLDPSAR</sequence>
<dbReference type="AlphaFoldDB" id="A0A1H5J9H9"/>
<reference evidence="1 2" key="1">
    <citation type="submission" date="2016-10" db="EMBL/GenBank/DDBJ databases">
        <authorList>
            <person name="de Groot N.N."/>
        </authorList>
    </citation>
    <scope>NUCLEOTIDE SEQUENCE [LARGE SCALE GENOMIC DNA]</scope>
    <source>
        <strain evidence="1 2">DSM 22274</strain>
    </source>
</reference>
<evidence type="ECO:0000313" key="2">
    <source>
        <dbReference type="Proteomes" id="UP000182725"/>
    </source>
</evidence>